<comment type="caution">
    <text evidence="1">The sequence shown here is derived from an EMBL/GenBank/DDBJ whole genome shotgun (WGS) entry which is preliminary data.</text>
</comment>
<organism evidence="1 2">
    <name type="scientific">Spraguea lophii (strain 42_110)</name>
    <name type="common">Microsporidian parasite</name>
    <dbReference type="NCBI Taxonomy" id="1358809"/>
    <lineage>
        <taxon>Eukaryota</taxon>
        <taxon>Fungi</taxon>
        <taxon>Fungi incertae sedis</taxon>
        <taxon>Microsporidia</taxon>
        <taxon>Spragueidae</taxon>
        <taxon>Spraguea</taxon>
    </lineage>
</organism>
<evidence type="ECO:0000313" key="1">
    <source>
        <dbReference type="EMBL" id="EPR78371.1"/>
    </source>
</evidence>
<gene>
    <name evidence="1" type="ORF">SLOPH_1217</name>
</gene>
<dbReference type="InParanoid" id="S7W6G3"/>
<name>S7W6G3_SPRLO</name>
<dbReference type="HOGENOM" id="CLU_1327141_0_0_1"/>
<dbReference type="Proteomes" id="UP000014978">
    <property type="component" value="Unassembled WGS sequence"/>
</dbReference>
<evidence type="ECO:0000313" key="2">
    <source>
        <dbReference type="Proteomes" id="UP000014978"/>
    </source>
</evidence>
<reference evidence="2" key="1">
    <citation type="journal article" date="2013" name="PLoS Genet.">
        <title>The genome of Spraguea lophii and the basis of host-microsporidian interactions.</title>
        <authorList>
            <person name="Campbell S.E."/>
            <person name="Williams T.A."/>
            <person name="Yousuf A."/>
            <person name="Soanes D.M."/>
            <person name="Paszkiewicz K.H."/>
            <person name="Williams B.A.P."/>
        </authorList>
    </citation>
    <scope>NUCLEOTIDE SEQUENCE [LARGE SCALE GENOMIC DNA]</scope>
    <source>
        <strain evidence="2">42_110</strain>
    </source>
</reference>
<dbReference type="VEuPathDB" id="MicrosporidiaDB:SLOPH_1217"/>
<dbReference type="InterPro" id="IPR036915">
    <property type="entry name" value="Cyclin-like_sf"/>
</dbReference>
<evidence type="ECO:0008006" key="3">
    <source>
        <dbReference type="Google" id="ProtNLM"/>
    </source>
</evidence>
<dbReference type="EMBL" id="ATCN01000831">
    <property type="protein sequence ID" value="EPR78371.1"/>
    <property type="molecule type" value="Genomic_DNA"/>
</dbReference>
<proteinExistence type="predicted"/>
<protein>
    <recommendedName>
        <fullName evidence="3">Cyclin</fullName>
    </recommendedName>
</protein>
<dbReference type="SUPFAM" id="SSF47954">
    <property type="entry name" value="Cyclin-like"/>
    <property type="match status" value="2"/>
</dbReference>
<keyword evidence="2" id="KW-1185">Reference proteome</keyword>
<accession>S7W6G3</accession>
<sequence>MLDRTEYLILKDKIYNTNITDILRVCRNITIPMNIASSAIILHTKYIYISGEQPDGLIYTPAFVMLACKLNDYHIKLGKIVDESQKYYLGKQDFEVQKILIEEIQEVELNLCVLFQFDFNIPEFYIYFYKRYFHMENKIYNTALVLLNDSFYLPLNIFYTRKIILKAVIILAEFIHEKIESLESSICGEDKEDLKYIIDEIVTLYVQ</sequence>
<dbReference type="AlphaFoldDB" id="S7W6G3"/>
<dbReference type="Gene3D" id="1.10.472.10">
    <property type="entry name" value="Cyclin-like"/>
    <property type="match status" value="2"/>
</dbReference>